<reference evidence="2" key="1">
    <citation type="journal article" date="2019" name="Int. J. Syst. Evol. Microbiol.">
        <title>The Global Catalogue of Microorganisms (GCM) 10K type strain sequencing project: providing services to taxonomists for standard genome sequencing and annotation.</title>
        <authorList>
            <consortium name="The Broad Institute Genomics Platform"/>
            <consortium name="The Broad Institute Genome Sequencing Center for Infectious Disease"/>
            <person name="Wu L."/>
            <person name="Ma J."/>
        </authorList>
    </citation>
    <scope>NUCLEOTIDE SEQUENCE [LARGE SCALE GENOMIC DNA]</scope>
    <source>
        <strain evidence="2">TISTR 1571</strain>
    </source>
</reference>
<dbReference type="SUPFAM" id="SSF140500">
    <property type="entry name" value="BAS1536-like"/>
    <property type="match status" value="1"/>
</dbReference>
<keyword evidence="2" id="KW-1185">Reference proteome</keyword>
<evidence type="ECO:0000313" key="2">
    <source>
        <dbReference type="Proteomes" id="UP001597452"/>
    </source>
</evidence>
<comment type="caution">
    <text evidence="1">The sequence shown here is derived from an EMBL/GenBank/DDBJ whole genome shotgun (WGS) entry which is preliminary data.</text>
</comment>
<evidence type="ECO:0000313" key="1">
    <source>
        <dbReference type="EMBL" id="MFD2639098.1"/>
    </source>
</evidence>
<dbReference type="InterPro" id="IPR036638">
    <property type="entry name" value="HLH_DNA-bd_sf"/>
</dbReference>
<accession>A0ABW5QAR5</accession>
<protein>
    <submittedName>
        <fullName evidence="1">Aspartyl-phosphate phosphatase Spo0E family protein</fullName>
    </submittedName>
</protein>
<sequence>MNIRQKEQLYQNIKQLRESMIDSGLTKGLHDPETVRLSQELDRLLNQYENTRCKKSY</sequence>
<dbReference type="Gene3D" id="4.10.280.10">
    <property type="entry name" value="Helix-loop-helix DNA-binding domain"/>
    <property type="match status" value="1"/>
</dbReference>
<dbReference type="EMBL" id="JBHUMZ010000021">
    <property type="protein sequence ID" value="MFD2639098.1"/>
    <property type="molecule type" value="Genomic_DNA"/>
</dbReference>
<dbReference type="InterPro" id="IPR037208">
    <property type="entry name" value="Spo0E-like_sf"/>
</dbReference>
<dbReference type="RefSeq" id="WP_279401269.1">
    <property type="nucleotide sequence ID" value="NZ_JBHUMZ010000021.1"/>
</dbReference>
<organism evidence="1 2">
    <name type="scientific">Piscibacillus salipiscarius</name>
    <dbReference type="NCBI Taxonomy" id="299480"/>
    <lineage>
        <taxon>Bacteria</taxon>
        <taxon>Bacillati</taxon>
        <taxon>Bacillota</taxon>
        <taxon>Bacilli</taxon>
        <taxon>Bacillales</taxon>
        <taxon>Bacillaceae</taxon>
        <taxon>Piscibacillus</taxon>
    </lineage>
</organism>
<gene>
    <name evidence="1" type="ORF">ACFSW4_09505</name>
</gene>
<dbReference type="InterPro" id="IPR018540">
    <property type="entry name" value="Spo0E-like"/>
</dbReference>
<dbReference type="Proteomes" id="UP001597452">
    <property type="component" value="Unassembled WGS sequence"/>
</dbReference>
<dbReference type="Pfam" id="PF09388">
    <property type="entry name" value="SpoOE-like"/>
    <property type="match status" value="1"/>
</dbReference>
<name>A0ABW5QAR5_9BACI</name>
<proteinExistence type="predicted"/>